<sequence>MSPLKRPENVCDRYSTHSISTTIYLKYNGFLFPQPNIISLHQKYFTYFVKNSPLEDPPLDRKEFFAFSRISWYKSLPRNLSPDKRCTRVLMAQFQIPLYGSIPGVICVLIPSIGISPVYVQQVGYGDTDPCIW</sequence>
<dbReference type="EMBL" id="BMAU01021301">
    <property type="protein sequence ID" value="GFY10917.1"/>
    <property type="molecule type" value="Genomic_DNA"/>
</dbReference>
<organism evidence="1 2">
    <name type="scientific">Trichonephila clavipes</name>
    <name type="common">Golden silk orbweaver</name>
    <name type="synonym">Nephila clavipes</name>
    <dbReference type="NCBI Taxonomy" id="2585209"/>
    <lineage>
        <taxon>Eukaryota</taxon>
        <taxon>Metazoa</taxon>
        <taxon>Ecdysozoa</taxon>
        <taxon>Arthropoda</taxon>
        <taxon>Chelicerata</taxon>
        <taxon>Arachnida</taxon>
        <taxon>Araneae</taxon>
        <taxon>Araneomorphae</taxon>
        <taxon>Entelegynae</taxon>
        <taxon>Araneoidea</taxon>
        <taxon>Nephilidae</taxon>
        <taxon>Trichonephila</taxon>
    </lineage>
</organism>
<dbReference type="AlphaFoldDB" id="A0A8X6SKT7"/>
<dbReference type="Proteomes" id="UP000887159">
    <property type="component" value="Unassembled WGS sequence"/>
</dbReference>
<comment type="caution">
    <text evidence="1">The sequence shown here is derived from an EMBL/GenBank/DDBJ whole genome shotgun (WGS) entry which is preliminary data.</text>
</comment>
<evidence type="ECO:0000313" key="2">
    <source>
        <dbReference type="Proteomes" id="UP000887159"/>
    </source>
</evidence>
<reference evidence="1" key="1">
    <citation type="submission" date="2020-08" db="EMBL/GenBank/DDBJ databases">
        <title>Multicomponent nature underlies the extraordinary mechanical properties of spider dragline silk.</title>
        <authorList>
            <person name="Kono N."/>
            <person name="Nakamura H."/>
            <person name="Mori M."/>
            <person name="Yoshida Y."/>
            <person name="Ohtoshi R."/>
            <person name="Malay A.D."/>
            <person name="Moran D.A.P."/>
            <person name="Tomita M."/>
            <person name="Numata K."/>
            <person name="Arakawa K."/>
        </authorList>
    </citation>
    <scope>NUCLEOTIDE SEQUENCE</scope>
</reference>
<protein>
    <submittedName>
        <fullName evidence="1">Uncharacterized protein</fullName>
    </submittedName>
</protein>
<keyword evidence="2" id="KW-1185">Reference proteome</keyword>
<evidence type="ECO:0000313" key="1">
    <source>
        <dbReference type="EMBL" id="GFY10917.1"/>
    </source>
</evidence>
<proteinExistence type="predicted"/>
<gene>
    <name evidence="1" type="ORF">TNCV_1124391</name>
</gene>
<accession>A0A8X6SKT7</accession>
<name>A0A8X6SKT7_TRICX</name>